<feature type="domain" description="SpoVT-AbrB" evidence="9">
    <location>
        <begin position="145"/>
        <end position="187"/>
    </location>
</feature>
<evidence type="ECO:0000256" key="3">
    <source>
        <dbReference type="ARBA" id="ARBA00022737"/>
    </source>
</evidence>
<dbReference type="Pfam" id="PF02381">
    <property type="entry name" value="MraZ"/>
    <property type="match status" value="2"/>
</dbReference>
<evidence type="ECO:0000256" key="8">
    <source>
        <dbReference type="SAM" id="MobiDB-lite"/>
    </source>
</evidence>
<dbReference type="GO" id="GO:0000976">
    <property type="term" value="F:transcription cis-regulatory region binding"/>
    <property type="evidence" value="ECO:0007669"/>
    <property type="project" value="TreeGrafter"/>
</dbReference>
<dbReference type="EMBL" id="ADEV01000011">
    <property type="protein sequence ID" value="EIK84813.1"/>
    <property type="molecule type" value="Genomic_DNA"/>
</dbReference>
<comment type="caution">
    <text evidence="10">The sequence shown here is derived from an EMBL/GenBank/DDBJ whole genome shotgun (WGS) entry which is preliminary data.</text>
</comment>
<dbReference type="HAMAP" id="MF_01008">
    <property type="entry name" value="MraZ"/>
    <property type="match status" value="1"/>
</dbReference>
<dbReference type="CDD" id="cd16321">
    <property type="entry name" value="MraZ_C"/>
    <property type="match status" value="1"/>
</dbReference>
<comment type="subunit">
    <text evidence="7">Forms oligomers.</text>
</comment>
<evidence type="ECO:0000259" key="9">
    <source>
        <dbReference type="PROSITE" id="PS51740"/>
    </source>
</evidence>
<keyword evidence="6 7" id="KW-0804">Transcription</keyword>
<dbReference type="PATRIC" id="fig|698960.3.peg.1095"/>
<dbReference type="InterPro" id="IPR035642">
    <property type="entry name" value="MraZ_N"/>
</dbReference>
<evidence type="ECO:0000256" key="2">
    <source>
        <dbReference type="ARBA" id="ARBA00022490"/>
    </source>
</evidence>
<feature type="compositionally biased region" description="Polar residues" evidence="8">
    <location>
        <begin position="12"/>
        <end position="40"/>
    </location>
</feature>
<feature type="region of interest" description="Disordered" evidence="8">
    <location>
        <begin position="1"/>
        <end position="40"/>
    </location>
</feature>
<dbReference type="GO" id="GO:0003700">
    <property type="term" value="F:DNA-binding transcription factor activity"/>
    <property type="evidence" value="ECO:0007669"/>
    <property type="project" value="UniProtKB-UniRule"/>
</dbReference>
<dbReference type="Gene3D" id="3.40.1550.20">
    <property type="entry name" value="Transcriptional regulator MraZ domain"/>
    <property type="match status" value="1"/>
</dbReference>
<comment type="similarity">
    <text evidence="7">Belongs to the MraZ family.</text>
</comment>
<keyword evidence="2 7" id="KW-0963">Cytoplasm</keyword>
<dbReference type="InterPro" id="IPR035644">
    <property type="entry name" value="MraZ_C"/>
</dbReference>
<evidence type="ECO:0000256" key="4">
    <source>
        <dbReference type="ARBA" id="ARBA00023015"/>
    </source>
</evidence>
<proteinExistence type="inferred from homology"/>
<comment type="subcellular location">
    <subcellularLocation>
        <location evidence="7">Cytoplasm</location>
        <location evidence="7">Nucleoid</location>
    </subcellularLocation>
</comment>
<accession>I4M6H3</accession>
<dbReference type="GO" id="GO:0009295">
    <property type="term" value="C:nucleoid"/>
    <property type="evidence" value="ECO:0007669"/>
    <property type="project" value="UniProtKB-SubCell"/>
</dbReference>
<organism evidence="10 11">
    <name type="scientific">Gardnerella greenwoodii 00703Dmash</name>
    <dbReference type="NCBI Taxonomy" id="698960"/>
    <lineage>
        <taxon>Bacteria</taxon>
        <taxon>Bacillati</taxon>
        <taxon>Actinomycetota</taxon>
        <taxon>Actinomycetes</taxon>
        <taxon>Bifidobacteriales</taxon>
        <taxon>Bifidobacteriaceae</taxon>
        <taxon>Gardnerella</taxon>
        <taxon>Gardnerella greenwoodii</taxon>
    </lineage>
</organism>
<evidence type="ECO:0000256" key="1">
    <source>
        <dbReference type="ARBA" id="ARBA00013860"/>
    </source>
</evidence>
<keyword evidence="5 7" id="KW-0238">DNA-binding</keyword>
<evidence type="ECO:0000256" key="5">
    <source>
        <dbReference type="ARBA" id="ARBA00023125"/>
    </source>
</evidence>
<dbReference type="InterPro" id="IPR003444">
    <property type="entry name" value="MraZ"/>
</dbReference>
<dbReference type="AlphaFoldDB" id="I4M6H3"/>
<dbReference type="Proteomes" id="UP000033074">
    <property type="component" value="Unassembled WGS sequence"/>
</dbReference>
<dbReference type="PROSITE" id="PS51740">
    <property type="entry name" value="SPOVT_ABRB"/>
    <property type="match status" value="2"/>
</dbReference>
<dbReference type="InterPro" id="IPR038619">
    <property type="entry name" value="MraZ_sf"/>
</dbReference>
<feature type="domain" description="SpoVT-AbrB" evidence="9">
    <location>
        <begin position="216"/>
        <end position="259"/>
    </location>
</feature>
<evidence type="ECO:0000313" key="10">
    <source>
        <dbReference type="EMBL" id="EIK84813.1"/>
    </source>
</evidence>
<reference evidence="10 11" key="1">
    <citation type="journal article" date="2012" name="J. Bacteriol.">
        <title>Comparative Genomic Analyses of 17 Clinical Isolates of Gardnerella vaginalis Provide Evidence of Multiple Genetically Isolated Clades Consistent with Subspeciation into Genovars.</title>
        <authorList>
            <person name="Ahmed A."/>
            <person name="Earl J."/>
            <person name="Retchless A."/>
            <person name="Hillier S."/>
            <person name="Rabe L."/>
            <person name="Cherpes T."/>
            <person name="Powell E."/>
            <person name="Janto B."/>
            <person name="Eutsey R."/>
            <person name="Hiller N.L."/>
            <person name="Boissy R."/>
            <person name="Dahlgreen M."/>
            <person name="Hall B."/>
            <person name="Costerton J."/>
            <person name="Post J.C."/>
            <person name="Hu F."/>
            <person name="Ehrlich G."/>
        </authorList>
    </citation>
    <scope>NUCLEOTIDE SEQUENCE [LARGE SCALE GENOMIC DNA]</scope>
    <source>
        <strain evidence="10 11">00703Dmash</strain>
    </source>
</reference>
<evidence type="ECO:0000256" key="7">
    <source>
        <dbReference type="HAMAP-Rule" id="MF_01008"/>
    </source>
</evidence>
<dbReference type="PANTHER" id="PTHR34701">
    <property type="entry name" value="TRANSCRIPTIONAL REGULATOR MRAZ"/>
    <property type="match status" value="1"/>
</dbReference>
<evidence type="ECO:0000256" key="6">
    <source>
        <dbReference type="ARBA" id="ARBA00023163"/>
    </source>
</evidence>
<protein>
    <recommendedName>
        <fullName evidence="1 7">Transcriptional regulator MraZ</fullName>
    </recommendedName>
</protein>
<keyword evidence="3" id="KW-0677">Repeat</keyword>
<dbReference type="SUPFAM" id="SSF89447">
    <property type="entry name" value="AbrB/MazE/MraZ-like"/>
    <property type="match status" value="1"/>
</dbReference>
<dbReference type="PANTHER" id="PTHR34701:SF1">
    <property type="entry name" value="TRANSCRIPTIONAL REGULATOR MRAZ"/>
    <property type="match status" value="1"/>
</dbReference>
<dbReference type="CDD" id="cd16320">
    <property type="entry name" value="MraZ_N"/>
    <property type="match status" value="1"/>
</dbReference>
<dbReference type="InterPro" id="IPR020603">
    <property type="entry name" value="MraZ_dom"/>
</dbReference>
<gene>
    <name evidence="7" type="primary">mraZ</name>
    <name evidence="10" type="ORF">CGSMWGv00703Dmash_05558</name>
</gene>
<dbReference type="GO" id="GO:2000143">
    <property type="term" value="P:negative regulation of DNA-templated transcription initiation"/>
    <property type="evidence" value="ECO:0007669"/>
    <property type="project" value="TreeGrafter"/>
</dbReference>
<dbReference type="NCBIfam" id="TIGR00242">
    <property type="entry name" value="division/cell wall cluster transcriptional repressor MraZ"/>
    <property type="match status" value="1"/>
</dbReference>
<keyword evidence="4 7" id="KW-0805">Transcription regulation</keyword>
<dbReference type="InterPro" id="IPR037914">
    <property type="entry name" value="SpoVT-AbrB_sf"/>
</dbReference>
<dbReference type="GO" id="GO:0005737">
    <property type="term" value="C:cytoplasm"/>
    <property type="evidence" value="ECO:0007669"/>
    <property type="project" value="UniProtKB-UniRule"/>
</dbReference>
<sequence>MARRAANKQPRNKANSASGHSVNQAGFSTESDMSQQTQMPLQAEAPQILTSYVQPVQPQHSQHAQDSYGVPSTSMPAVQQAIQAPTFTSTPSGAYNSATQAAAMPIAPFYNVQQPIQPMQQPMQQPVQYAQNPAASPLAPILLGTYTPKIDDKGRVALPAKFRAQLGSGFVMARGQERCVYVLPMTEFQRMTTQIQRTSMSNKSARDYLRVFLSGAVDEEPDKQGRIVVPQMLRDYASLGNEIVVIGVGTRAEIWNKSAWEAYLADREQGYADIADDVLPAVM</sequence>
<dbReference type="RefSeq" id="WP_004135450.1">
    <property type="nucleotide sequence ID" value="NZ_ADEV01000011.1"/>
</dbReference>
<name>I4M6H3_9BIFI</name>
<dbReference type="InterPro" id="IPR007159">
    <property type="entry name" value="SpoVT-AbrB_dom"/>
</dbReference>
<evidence type="ECO:0000313" key="11">
    <source>
        <dbReference type="Proteomes" id="UP000033074"/>
    </source>
</evidence>